<dbReference type="GO" id="GO:0003677">
    <property type="term" value="F:DNA binding"/>
    <property type="evidence" value="ECO:0007669"/>
    <property type="project" value="InterPro"/>
</dbReference>
<dbReference type="AlphaFoldDB" id="A0A9E2SC39"/>
<dbReference type="GO" id="GO:0006352">
    <property type="term" value="P:DNA-templated transcription initiation"/>
    <property type="evidence" value="ECO:0007669"/>
    <property type="project" value="InterPro"/>
</dbReference>
<dbReference type="NCBIfam" id="TIGR02937">
    <property type="entry name" value="sigma70-ECF"/>
    <property type="match status" value="1"/>
</dbReference>
<dbReference type="PANTHER" id="PTHR43133">
    <property type="entry name" value="RNA POLYMERASE ECF-TYPE SIGMA FACTO"/>
    <property type="match status" value="1"/>
</dbReference>
<name>A0A9E2SC39_9BACT</name>
<evidence type="ECO:0000313" key="6">
    <source>
        <dbReference type="Proteomes" id="UP000812270"/>
    </source>
</evidence>
<sequence>MKERPLQKSWQLLAKGDEHSLYECFHLFYDDLYRFGISLYKNKELAREGIQDLFIELWQIRQKLSSVNNMQEYVLTIYKRILYKTYLKQKKNAPAENDPVFDLTEESFETALMDNQEVILKKRKLLSHIDQLPARQKQIIQLRFFEELSIDEIAEKTSLTERTVYNTLYNALQALREVMAALIFVYVAKDLPLRH</sequence>
<dbReference type="InterPro" id="IPR014284">
    <property type="entry name" value="RNA_pol_sigma-70_dom"/>
</dbReference>
<dbReference type="InterPro" id="IPR013249">
    <property type="entry name" value="RNA_pol_sigma70_r4_t2"/>
</dbReference>
<protein>
    <submittedName>
        <fullName evidence="5">Sigma-70 family RNA polymerase sigma factor</fullName>
    </submittedName>
</protein>
<dbReference type="RefSeq" id="WP_217794650.1">
    <property type="nucleotide sequence ID" value="NZ_JAHSPG010000018.1"/>
</dbReference>
<dbReference type="InterPro" id="IPR039425">
    <property type="entry name" value="RNA_pol_sigma-70-like"/>
</dbReference>
<feature type="domain" description="RNA polymerase sigma factor 70 region 4 type 2" evidence="4">
    <location>
        <begin position="124"/>
        <end position="175"/>
    </location>
</feature>
<organism evidence="5 6">
    <name type="scientific">Pinibacter aurantiacus</name>
    <dbReference type="NCBI Taxonomy" id="2851599"/>
    <lineage>
        <taxon>Bacteria</taxon>
        <taxon>Pseudomonadati</taxon>
        <taxon>Bacteroidota</taxon>
        <taxon>Chitinophagia</taxon>
        <taxon>Chitinophagales</taxon>
        <taxon>Chitinophagaceae</taxon>
        <taxon>Pinibacter</taxon>
    </lineage>
</organism>
<dbReference type="CDD" id="cd06171">
    <property type="entry name" value="Sigma70_r4"/>
    <property type="match status" value="1"/>
</dbReference>
<keyword evidence="6" id="KW-1185">Reference proteome</keyword>
<comment type="caution">
    <text evidence="5">The sequence shown here is derived from an EMBL/GenBank/DDBJ whole genome shotgun (WGS) entry which is preliminary data.</text>
</comment>
<dbReference type="EMBL" id="JAHSPG010000018">
    <property type="protein sequence ID" value="MBV4360353.1"/>
    <property type="molecule type" value="Genomic_DNA"/>
</dbReference>
<keyword evidence="3" id="KW-0804">Transcription</keyword>
<dbReference type="Proteomes" id="UP000812270">
    <property type="component" value="Unassembled WGS sequence"/>
</dbReference>
<keyword evidence="1" id="KW-0805">Transcription regulation</keyword>
<evidence type="ECO:0000313" key="5">
    <source>
        <dbReference type="EMBL" id="MBV4360353.1"/>
    </source>
</evidence>
<reference evidence="5" key="1">
    <citation type="submission" date="2021-06" db="EMBL/GenBank/DDBJ databases">
        <authorList>
            <person name="Huq M.A."/>
        </authorList>
    </citation>
    <scope>NUCLEOTIDE SEQUENCE</scope>
    <source>
        <strain evidence="5">MAH-26</strain>
    </source>
</reference>
<accession>A0A9E2SC39</accession>
<dbReference type="PANTHER" id="PTHR43133:SF46">
    <property type="entry name" value="RNA POLYMERASE SIGMA-70 FACTOR ECF SUBFAMILY"/>
    <property type="match status" value="1"/>
</dbReference>
<dbReference type="Pfam" id="PF08281">
    <property type="entry name" value="Sigma70_r4_2"/>
    <property type="match status" value="1"/>
</dbReference>
<dbReference type="GO" id="GO:0016987">
    <property type="term" value="F:sigma factor activity"/>
    <property type="evidence" value="ECO:0007669"/>
    <property type="project" value="UniProtKB-KW"/>
</dbReference>
<evidence type="ECO:0000256" key="2">
    <source>
        <dbReference type="ARBA" id="ARBA00023082"/>
    </source>
</evidence>
<evidence type="ECO:0000256" key="3">
    <source>
        <dbReference type="ARBA" id="ARBA00023163"/>
    </source>
</evidence>
<keyword evidence="2" id="KW-0731">Sigma factor</keyword>
<evidence type="ECO:0000259" key="4">
    <source>
        <dbReference type="Pfam" id="PF08281"/>
    </source>
</evidence>
<gene>
    <name evidence="5" type="ORF">KTO63_24530</name>
</gene>
<evidence type="ECO:0000256" key="1">
    <source>
        <dbReference type="ARBA" id="ARBA00023015"/>
    </source>
</evidence>
<proteinExistence type="predicted"/>